<dbReference type="PANTHER" id="PTHR36180:SF2">
    <property type="entry name" value="BRO FAMILY PROTEIN"/>
    <property type="match status" value="1"/>
</dbReference>
<geneLocation type="plasmid" evidence="2 3">
    <name>pBIND01</name>
</geneLocation>
<dbReference type="PANTHER" id="PTHR36180">
    <property type="entry name" value="DNA-BINDING PROTEIN-RELATED-RELATED"/>
    <property type="match status" value="1"/>
</dbReference>
<dbReference type="Proteomes" id="UP000001695">
    <property type="component" value="Plasmid pBIND01"/>
</dbReference>
<dbReference type="InterPro" id="IPR003497">
    <property type="entry name" value="BRO_N_domain"/>
</dbReference>
<keyword evidence="3" id="KW-1185">Reference proteome</keyword>
<dbReference type="SMART" id="SM01040">
    <property type="entry name" value="Bro-N"/>
    <property type="match status" value="1"/>
</dbReference>
<evidence type="ECO:0000259" key="1">
    <source>
        <dbReference type="PROSITE" id="PS51750"/>
    </source>
</evidence>
<accession>B2IL50</accession>
<keyword evidence="2" id="KW-0614">Plasmid</keyword>
<name>B2IL50_BEII9</name>
<evidence type="ECO:0000313" key="2">
    <source>
        <dbReference type="EMBL" id="ACB97250.1"/>
    </source>
</evidence>
<dbReference type="RefSeq" id="WP_012382863.1">
    <property type="nucleotide sequence ID" value="NC_010580.1"/>
</dbReference>
<dbReference type="PROSITE" id="PS51750">
    <property type="entry name" value="BRO_N"/>
    <property type="match status" value="1"/>
</dbReference>
<reference evidence="2 3" key="1">
    <citation type="submission" date="2008-03" db="EMBL/GenBank/DDBJ databases">
        <title>Complete sequence of plasmid1 of Beijerinckia indica subsp. indica ATCC 9039.</title>
        <authorList>
            <consortium name="US DOE Joint Genome Institute"/>
            <person name="Copeland A."/>
            <person name="Lucas S."/>
            <person name="Lapidus A."/>
            <person name="Glavina del Rio T."/>
            <person name="Dalin E."/>
            <person name="Tice H."/>
            <person name="Bruce D."/>
            <person name="Goodwin L."/>
            <person name="Pitluck S."/>
            <person name="LaButti K."/>
            <person name="Schmutz J."/>
            <person name="Larimer F."/>
            <person name="Land M."/>
            <person name="Hauser L."/>
            <person name="Kyrpides N."/>
            <person name="Mikhailova N."/>
            <person name="Dunfield P.F."/>
            <person name="Dedysh S.N."/>
            <person name="Liesack W."/>
            <person name="Saw J.H."/>
            <person name="Alam M."/>
            <person name="Chen Y."/>
            <person name="Murrell J.C."/>
            <person name="Richardson P."/>
        </authorList>
    </citation>
    <scope>NUCLEOTIDE SEQUENCE [LARGE SCALE GENOMIC DNA]</scope>
    <source>
        <strain evidence="3">ATCC 9039 / DSM 1715 / NCIMB 8712</strain>
        <plasmid evidence="2 3">pBIND01</plasmid>
    </source>
</reference>
<dbReference type="Pfam" id="PF02498">
    <property type="entry name" value="Bro-N"/>
    <property type="match status" value="1"/>
</dbReference>
<proteinExistence type="predicted"/>
<dbReference type="EMBL" id="CP001017">
    <property type="protein sequence ID" value="ACB97250.1"/>
    <property type="molecule type" value="Genomic_DNA"/>
</dbReference>
<protein>
    <submittedName>
        <fullName evidence="2">Prophage antirepressor</fullName>
    </submittedName>
</protein>
<dbReference type="OrthoDB" id="9808959at2"/>
<gene>
    <name evidence="2" type="ordered locus">Bind_3698</name>
</gene>
<dbReference type="KEGG" id="bid:Bind_3698"/>
<sequence>MNEAPQKPKLEEQPIETQDFYFKDALIRTFLKNSEPWFIASDACAALSHTKPTEATEKLYEIEKDVATYHTPGGPQAGLVISESGLYKLIMTARTEGAKIFRIGSRARSCPRSASLAATI</sequence>
<dbReference type="HOGENOM" id="CLU_2045117_0_0_5"/>
<dbReference type="AlphaFoldDB" id="B2IL50"/>
<feature type="domain" description="Bro-N" evidence="1">
    <location>
        <begin position="12"/>
        <end position="117"/>
    </location>
</feature>
<organism evidence="2 3">
    <name type="scientific">Beijerinckia indica subsp. indica (strain ATCC 9039 / DSM 1715 / NCIMB 8712)</name>
    <dbReference type="NCBI Taxonomy" id="395963"/>
    <lineage>
        <taxon>Bacteria</taxon>
        <taxon>Pseudomonadati</taxon>
        <taxon>Pseudomonadota</taxon>
        <taxon>Alphaproteobacteria</taxon>
        <taxon>Hyphomicrobiales</taxon>
        <taxon>Beijerinckiaceae</taxon>
        <taxon>Beijerinckia</taxon>
    </lineage>
</organism>
<evidence type="ECO:0000313" key="3">
    <source>
        <dbReference type="Proteomes" id="UP000001695"/>
    </source>
</evidence>